<protein>
    <submittedName>
        <fullName evidence="9">MFS transporter</fullName>
    </submittedName>
</protein>
<accession>A0A7J5B6D6</accession>
<evidence type="ECO:0000313" key="10">
    <source>
        <dbReference type="Proteomes" id="UP000490386"/>
    </source>
</evidence>
<dbReference type="Proteomes" id="UP000490386">
    <property type="component" value="Unassembled WGS sequence"/>
</dbReference>
<dbReference type="OrthoDB" id="145388at2"/>
<dbReference type="AlphaFoldDB" id="A0A7J5B6D6"/>
<dbReference type="Pfam" id="PF05977">
    <property type="entry name" value="MFS_3"/>
    <property type="match status" value="1"/>
</dbReference>
<keyword evidence="6 7" id="KW-0472">Membrane</keyword>
<evidence type="ECO:0000256" key="6">
    <source>
        <dbReference type="ARBA" id="ARBA00023136"/>
    </source>
</evidence>
<feature type="transmembrane region" description="Helical" evidence="7">
    <location>
        <begin position="302"/>
        <end position="322"/>
    </location>
</feature>
<evidence type="ECO:0000259" key="8">
    <source>
        <dbReference type="PROSITE" id="PS50850"/>
    </source>
</evidence>
<dbReference type="InterPro" id="IPR010290">
    <property type="entry name" value="TM_effector"/>
</dbReference>
<keyword evidence="3" id="KW-1003">Cell membrane</keyword>
<keyword evidence="2" id="KW-0813">Transport</keyword>
<evidence type="ECO:0000256" key="3">
    <source>
        <dbReference type="ARBA" id="ARBA00022475"/>
    </source>
</evidence>
<feature type="transmembrane region" description="Helical" evidence="7">
    <location>
        <begin position="50"/>
        <end position="74"/>
    </location>
</feature>
<dbReference type="EMBL" id="WBJX01000001">
    <property type="protein sequence ID" value="KAB1639211.1"/>
    <property type="molecule type" value="Genomic_DNA"/>
</dbReference>
<evidence type="ECO:0000256" key="4">
    <source>
        <dbReference type="ARBA" id="ARBA00022692"/>
    </source>
</evidence>
<dbReference type="Gene3D" id="1.20.1250.20">
    <property type="entry name" value="MFS general substrate transporter like domains"/>
    <property type="match status" value="1"/>
</dbReference>
<evidence type="ECO:0000256" key="1">
    <source>
        <dbReference type="ARBA" id="ARBA00004651"/>
    </source>
</evidence>
<feature type="transmembrane region" description="Helical" evidence="7">
    <location>
        <begin position="360"/>
        <end position="379"/>
    </location>
</feature>
<dbReference type="SUPFAM" id="SSF103473">
    <property type="entry name" value="MFS general substrate transporter"/>
    <property type="match status" value="1"/>
</dbReference>
<feature type="transmembrane region" description="Helical" evidence="7">
    <location>
        <begin position="236"/>
        <end position="257"/>
    </location>
</feature>
<comment type="caution">
    <text evidence="9">The sequence shown here is derived from an EMBL/GenBank/DDBJ whole genome shotgun (WGS) entry which is preliminary data.</text>
</comment>
<dbReference type="PROSITE" id="PS50850">
    <property type="entry name" value="MFS"/>
    <property type="match status" value="1"/>
</dbReference>
<sequence length="429" mass="45280">MSFLLNWASPKPLGTPFRFLLSSSLFSNLADGILIAAGPLLVASLTRDPLLVSLALVVQQLPWLVFGLFAGVVADRLPRVAIIVAGALSRVLMLAIIGALVLTDTINLPILYVALFLVGSAEVFTDNAWTSIVPDLVPSKELGIGNSRLIASQTVMNQLAGPAIGGAIFAVGHALPYGVTVVSLLFAVVLVSRITSPPVSTATTGPIETVRSVARVRRDIAKGFAWLWQNPPVRTLAIILFAFNITYGMTYGVLVLYAKQRLGLDDAGYGLLLAVSALGGLVGTALYARLERRFSYTSLMRACLALETVLHLVLAATANVIVAGATMFVFGMYSVIWATLASTIRGRAVPSRMRGRVSSVYFLGMIGGMAVGSFVGGLIGQGFGIVATIWVAFGVSILILALVWRSLVNVGRAGALREHPDSSGERGVT</sequence>
<dbReference type="PANTHER" id="PTHR23513">
    <property type="entry name" value="INTEGRAL MEMBRANE EFFLUX PROTEIN-RELATED"/>
    <property type="match status" value="1"/>
</dbReference>
<comment type="subcellular location">
    <subcellularLocation>
        <location evidence="1">Cell membrane</location>
        <topology evidence="1">Multi-pass membrane protein</topology>
    </subcellularLocation>
</comment>
<feature type="transmembrane region" description="Helical" evidence="7">
    <location>
        <begin position="163"/>
        <end position="191"/>
    </location>
</feature>
<evidence type="ECO:0000256" key="2">
    <source>
        <dbReference type="ARBA" id="ARBA00022448"/>
    </source>
</evidence>
<dbReference type="GO" id="GO:0022857">
    <property type="term" value="F:transmembrane transporter activity"/>
    <property type="evidence" value="ECO:0007669"/>
    <property type="project" value="InterPro"/>
</dbReference>
<name>A0A7J5B6D6_9MICO</name>
<evidence type="ECO:0000256" key="7">
    <source>
        <dbReference type="SAM" id="Phobius"/>
    </source>
</evidence>
<gene>
    <name evidence="9" type="ORF">F8O03_02390</name>
</gene>
<dbReference type="InterPro" id="IPR036259">
    <property type="entry name" value="MFS_trans_sf"/>
</dbReference>
<dbReference type="InterPro" id="IPR020846">
    <property type="entry name" value="MFS_dom"/>
</dbReference>
<feature type="domain" description="Major facilitator superfamily (MFS) profile" evidence="8">
    <location>
        <begin position="232"/>
        <end position="429"/>
    </location>
</feature>
<keyword evidence="10" id="KW-1185">Reference proteome</keyword>
<evidence type="ECO:0000313" key="9">
    <source>
        <dbReference type="EMBL" id="KAB1639211.1"/>
    </source>
</evidence>
<keyword evidence="5 7" id="KW-1133">Transmembrane helix</keyword>
<dbReference type="PANTHER" id="PTHR23513:SF6">
    <property type="entry name" value="MAJOR FACILITATOR SUPERFAMILY ASSOCIATED DOMAIN-CONTAINING PROTEIN"/>
    <property type="match status" value="1"/>
</dbReference>
<dbReference type="RefSeq" id="WP_151422226.1">
    <property type="nucleotide sequence ID" value="NZ_CANKVH010000008.1"/>
</dbReference>
<feature type="transmembrane region" description="Helical" evidence="7">
    <location>
        <begin position="110"/>
        <end position="129"/>
    </location>
</feature>
<dbReference type="GO" id="GO:0005886">
    <property type="term" value="C:plasma membrane"/>
    <property type="evidence" value="ECO:0007669"/>
    <property type="project" value="UniProtKB-SubCell"/>
</dbReference>
<feature type="transmembrane region" description="Helical" evidence="7">
    <location>
        <begin position="385"/>
        <end position="404"/>
    </location>
</feature>
<feature type="transmembrane region" description="Helical" evidence="7">
    <location>
        <begin position="269"/>
        <end position="290"/>
    </location>
</feature>
<keyword evidence="4 7" id="KW-0812">Transmembrane</keyword>
<feature type="transmembrane region" description="Helical" evidence="7">
    <location>
        <begin position="20"/>
        <end position="43"/>
    </location>
</feature>
<organism evidence="9 10">
    <name type="scientific">Pseudoclavibacter terrae</name>
    <dbReference type="NCBI Taxonomy" id="1530195"/>
    <lineage>
        <taxon>Bacteria</taxon>
        <taxon>Bacillati</taxon>
        <taxon>Actinomycetota</taxon>
        <taxon>Actinomycetes</taxon>
        <taxon>Micrococcales</taxon>
        <taxon>Microbacteriaceae</taxon>
        <taxon>Pseudoclavibacter</taxon>
    </lineage>
</organism>
<reference evidence="9 10" key="1">
    <citation type="submission" date="2019-09" db="EMBL/GenBank/DDBJ databases">
        <title>Phylogeny of genus Pseudoclavibacter and closely related genus.</title>
        <authorList>
            <person name="Li Y."/>
        </authorList>
    </citation>
    <scope>NUCLEOTIDE SEQUENCE [LARGE SCALE GENOMIC DNA]</scope>
    <source>
        <strain evidence="9 10">THG-MD12</strain>
    </source>
</reference>
<feature type="transmembrane region" description="Helical" evidence="7">
    <location>
        <begin position="80"/>
        <end position="103"/>
    </location>
</feature>
<feature type="transmembrane region" description="Helical" evidence="7">
    <location>
        <begin position="328"/>
        <end position="348"/>
    </location>
</feature>
<evidence type="ECO:0000256" key="5">
    <source>
        <dbReference type="ARBA" id="ARBA00022989"/>
    </source>
</evidence>
<proteinExistence type="predicted"/>
<dbReference type="CDD" id="cd06173">
    <property type="entry name" value="MFS_MefA_like"/>
    <property type="match status" value="1"/>
</dbReference>